<feature type="domain" description="Ubiquitin-like" evidence="4">
    <location>
        <begin position="33"/>
        <end position="108"/>
    </location>
</feature>
<dbReference type="SUPFAM" id="SSF54236">
    <property type="entry name" value="Ubiquitin-like"/>
    <property type="match status" value="1"/>
</dbReference>
<dbReference type="SUPFAM" id="SSF52047">
    <property type="entry name" value="RNI-like"/>
    <property type="match status" value="1"/>
</dbReference>
<organism evidence="5 6">
    <name type="scientific">Chrysophaeum taylorii</name>
    <dbReference type="NCBI Taxonomy" id="2483200"/>
    <lineage>
        <taxon>Eukaryota</taxon>
        <taxon>Sar</taxon>
        <taxon>Stramenopiles</taxon>
        <taxon>Ochrophyta</taxon>
        <taxon>Pelagophyceae</taxon>
        <taxon>Pelagomonadales</taxon>
        <taxon>Pelagomonadaceae</taxon>
        <taxon>Chrysophaeum</taxon>
    </lineage>
</organism>
<reference evidence="5" key="1">
    <citation type="submission" date="2023-01" db="EMBL/GenBank/DDBJ databases">
        <title>Metagenome sequencing of chrysophaentin producing Chrysophaeum taylorii.</title>
        <authorList>
            <person name="Davison J."/>
            <person name="Bewley C."/>
        </authorList>
    </citation>
    <scope>NUCLEOTIDE SEQUENCE</scope>
    <source>
        <strain evidence="5">NIES-1699</strain>
    </source>
</reference>
<feature type="compositionally biased region" description="Basic and acidic residues" evidence="2">
    <location>
        <begin position="1112"/>
        <end position="1121"/>
    </location>
</feature>
<dbReference type="Proteomes" id="UP001230188">
    <property type="component" value="Unassembled WGS sequence"/>
</dbReference>
<dbReference type="GO" id="GO:0031267">
    <property type="term" value="F:small GTPase binding"/>
    <property type="evidence" value="ECO:0007669"/>
    <property type="project" value="TreeGrafter"/>
</dbReference>
<name>A0AAD7UDD3_9STRA</name>
<dbReference type="Pfam" id="PF00240">
    <property type="entry name" value="ubiquitin"/>
    <property type="match status" value="1"/>
</dbReference>
<accession>A0AAD7UDD3</accession>
<dbReference type="Gene3D" id="3.10.20.90">
    <property type="entry name" value="Phosphatidylinositol 3-kinase Catalytic Subunit, Chain A, domain 1"/>
    <property type="match status" value="1"/>
</dbReference>
<dbReference type="SUPFAM" id="SSF51045">
    <property type="entry name" value="WW domain"/>
    <property type="match status" value="1"/>
</dbReference>
<dbReference type="EMBL" id="JAQMWT010000379">
    <property type="protein sequence ID" value="KAJ8602437.1"/>
    <property type="molecule type" value="Genomic_DNA"/>
</dbReference>
<feature type="region of interest" description="Disordered" evidence="2">
    <location>
        <begin position="260"/>
        <end position="293"/>
    </location>
</feature>
<dbReference type="Gene3D" id="3.80.10.10">
    <property type="entry name" value="Ribonuclease Inhibitor"/>
    <property type="match status" value="1"/>
</dbReference>
<keyword evidence="1" id="KW-0175">Coiled coil</keyword>
<dbReference type="PROSITE" id="PS50020">
    <property type="entry name" value="WW_DOMAIN_2"/>
    <property type="match status" value="1"/>
</dbReference>
<dbReference type="PROSITE" id="PS01159">
    <property type="entry name" value="WW_DOMAIN_1"/>
    <property type="match status" value="1"/>
</dbReference>
<dbReference type="InterPro" id="IPR027038">
    <property type="entry name" value="RanGap"/>
</dbReference>
<feature type="domain" description="WW" evidence="3">
    <location>
        <begin position="443"/>
        <end position="470"/>
    </location>
</feature>
<dbReference type="PANTHER" id="PTHR24113:SF15">
    <property type="entry name" value="NACHT DOMAIN-CONTAINING PROTEIN"/>
    <property type="match status" value="1"/>
</dbReference>
<dbReference type="GO" id="GO:0048471">
    <property type="term" value="C:perinuclear region of cytoplasm"/>
    <property type="evidence" value="ECO:0007669"/>
    <property type="project" value="TreeGrafter"/>
</dbReference>
<dbReference type="InterPro" id="IPR000626">
    <property type="entry name" value="Ubiquitin-like_dom"/>
</dbReference>
<dbReference type="Pfam" id="PF13516">
    <property type="entry name" value="LRR_6"/>
    <property type="match status" value="3"/>
</dbReference>
<evidence type="ECO:0008006" key="7">
    <source>
        <dbReference type="Google" id="ProtNLM"/>
    </source>
</evidence>
<dbReference type="InterPro" id="IPR032675">
    <property type="entry name" value="LRR_dom_sf"/>
</dbReference>
<dbReference type="GO" id="GO:0005096">
    <property type="term" value="F:GTPase activator activity"/>
    <property type="evidence" value="ECO:0007669"/>
    <property type="project" value="InterPro"/>
</dbReference>
<dbReference type="SMART" id="SM00213">
    <property type="entry name" value="UBQ"/>
    <property type="match status" value="1"/>
</dbReference>
<proteinExistence type="predicted"/>
<dbReference type="Pfam" id="PF00397">
    <property type="entry name" value="WW"/>
    <property type="match status" value="1"/>
</dbReference>
<sequence>MKTTSTDAKYTQVDDDEESGDIELQDIDPTCEIKVLNVGTQTSKTVEVKAGGVVRDLMEAIEQAFEEAPVQRQRLIASGRVLQADDTLASHKLEGSEVRTVHLSMRPDDAAASSSPAASSAETTVVNPLASVDALSAALALDPVPPGEARARADSTVRAAARVRLLSSLLALYCALNSLTALLDATTVDPSANAPDQHAVVELALNVGGLWVGGAGLRASRHLDLPSAERYDRSLRIFAVTFLSYEAYYRIVFLPNTVNDDDDEDPDLDDDPDSDNPGVLGPANTTEHQSHPVHDDYRAVASFGDDDLGAGTGASSDTDDITLSHDSQMLSGFVTLMLMSAIWLVCVNNSARLRAELRGLPAPSDDAALPSFAPATTTLYRRSKRKVHQLIERSMDDIVSSSLAVEEEEDVGLEIERAAARARTSTLVVMEQLAAASVPEAEWVEYFTERGNAYYYNEATGESRWELPTPETLGLRLRLRAELADDANFAIVPVTDDADDALGVEATVDEDAAAAEVEPLRIEEETQQHSSNTHKSRAVVRRESADDAERELAAREGREACVSLTARGFVHQMLEEFVDSHVAKWVLMRREKARETQRALRIASHAAYRVNKAMIAQGEEEEEDEEVLRQERRQRVAEETARQQRAREEEAQAAARREIAARDTGLDAAGNGDETASCVERALAAATSRLVRRVALVECDLGDDDMGRVAEALSSSAVTHLELGRNRITSVGVRTLAGTTCVSLRDLHVNNNAVGDDGVAAICESFLGFADDKEKASLRALNLVGNPVSADGTKRLARALLVRRCELATLRLGGACASKAAFKPRGKAEYALREIVPGNRGAALLAAALLAPASGFGNRPQALLTSLCVAHCGIGVDGARALAAALYCEPPVTRIDVTGNPLEGPGVGAPLVARRTHPNRLPPPLAADDSAKIVPDGGVAALALALEATSTVSSVVKADDVATQAYLLSLARRPPPKFWRRQRALGAEACASREWLLDVAGMLGLSMPARGEQRAVARLELLAAPFVSSSEQQKNAWWTELTARIAAVWPPSEHRDELGRFEDFALTGELPPRGATWHELVRAKLVLEVVLENRRQAVVAAEAAASALEARAAEARDANAERRRRRRPATPEDRGASVAAAAARRAVREAQDEIDRRRGQIARATVRQATLARTAASLVADTDRFAAASADEAMRAETTSTDAVARKRRAATRAAAWLASSAKTRLATLKAARALTKERGAELRDALTEAFESERKALNDLKAATAERERRTRLERDASCETSVRAAETRAAEAARDVKSEKSRMERLEGFIDHLDAAATERAPLSLRRELVPAPTGCKAIDDALANERAESLRCRAELAVAEAQLASSSEERGLLVAARVAAAARCADADRRVEEAQCDATAIRLATQPVVTETLRDHDKNLVRAIKPNGDALAVAFSATTVRALVARERARREALESQLLLMAEHKRRRREARRELRDLRRLSPRTQFETVRKRIHEIRKDGYPTTEAGVKLLAKLRGFKAKAKEALKKQRNVDGQRALPCGGGDGGGGDIAEFSGVERPASDVDHVLHPEEEAEVGAVIAPASITLLPEVDAAPDQQ</sequence>
<evidence type="ECO:0000256" key="1">
    <source>
        <dbReference type="SAM" id="Coils"/>
    </source>
</evidence>
<dbReference type="InterPro" id="IPR001202">
    <property type="entry name" value="WW_dom"/>
</dbReference>
<feature type="region of interest" description="Disordered" evidence="2">
    <location>
        <begin position="523"/>
        <end position="543"/>
    </location>
</feature>
<dbReference type="GO" id="GO:0005829">
    <property type="term" value="C:cytosol"/>
    <property type="evidence" value="ECO:0007669"/>
    <property type="project" value="TreeGrafter"/>
</dbReference>
<evidence type="ECO:0000313" key="6">
    <source>
        <dbReference type="Proteomes" id="UP001230188"/>
    </source>
</evidence>
<feature type="coiled-coil region" evidence="1">
    <location>
        <begin position="1457"/>
        <end position="1484"/>
    </location>
</feature>
<dbReference type="SMART" id="SM00368">
    <property type="entry name" value="LRR_RI"/>
    <property type="match status" value="4"/>
</dbReference>
<dbReference type="PANTHER" id="PTHR24113">
    <property type="entry name" value="RAN GTPASE-ACTIVATING PROTEIN 1"/>
    <property type="match status" value="1"/>
</dbReference>
<protein>
    <recommendedName>
        <fullName evidence="7">WW domain-containing protein</fullName>
    </recommendedName>
</protein>
<evidence type="ECO:0000256" key="2">
    <source>
        <dbReference type="SAM" id="MobiDB-lite"/>
    </source>
</evidence>
<dbReference type="Gene3D" id="2.20.70.10">
    <property type="match status" value="1"/>
</dbReference>
<dbReference type="PROSITE" id="PS50053">
    <property type="entry name" value="UBIQUITIN_2"/>
    <property type="match status" value="1"/>
</dbReference>
<dbReference type="GO" id="GO:0005634">
    <property type="term" value="C:nucleus"/>
    <property type="evidence" value="ECO:0007669"/>
    <property type="project" value="TreeGrafter"/>
</dbReference>
<dbReference type="InterPro" id="IPR001611">
    <property type="entry name" value="Leu-rich_rpt"/>
</dbReference>
<feature type="compositionally biased region" description="Acidic residues" evidence="2">
    <location>
        <begin position="13"/>
        <end position="22"/>
    </location>
</feature>
<feature type="coiled-coil region" evidence="1">
    <location>
        <begin position="1244"/>
        <end position="1304"/>
    </location>
</feature>
<dbReference type="SMART" id="SM00456">
    <property type="entry name" value="WW"/>
    <property type="match status" value="1"/>
</dbReference>
<dbReference type="CDD" id="cd00201">
    <property type="entry name" value="WW"/>
    <property type="match status" value="1"/>
</dbReference>
<dbReference type="InterPro" id="IPR029071">
    <property type="entry name" value="Ubiquitin-like_domsf"/>
</dbReference>
<evidence type="ECO:0000313" key="5">
    <source>
        <dbReference type="EMBL" id="KAJ8602437.1"/>
    </source>
</evidence>
<evidence type="ECO:0000259" key="3">
    <source>
        <dbReference type="PROSITE" id="PS50020"/>
    </source>
</evidence>
<dbReference type="InterPro" id="IPR036020">
    <property type="entry name" value="WW_dom_sf"/>
</dbReference>
<feature type="region of interest" description="Disordered" evidence="2">
    <location>
        <begin position="632"/>
        <end position="657"/>
    </location>
</feature>
<comment type="caution">
    <text evidence="5">The sequence shown here is derived from an EMBL/GenBank/DDBJ whole genome shotgun (WGS) entry which is preliminary data.</text>
</comment>
<dbReference type="GO" id="GO:0006913">
    <property type="term" value="P:nucleocytoplasmic transport"/>
    <property type="evidence" value="ECO:0007669"/>
    <property type="project" value="TreeGrafter"/>
</dbReference>
<gene>
    <name evidence="5" type="ORF">CTAYLR_001255</name>
</gene>
<feature type="region of interest" description="Disordered" evidence="2">
    <location>
        <begin position="1"/>
        <end position="22"/>
    </location>
</feature>
<feature type="region of interest" description="Disordered" evidence="2">
    <location>
        <begin position="1112"/>
        <end position="1142"/>
    </location>
</feature>
<evidence type="ECO:0000259" key="4">
    <source>
        <dbReference type="PROSITE" id="PS50053"/>
    </source>
</evidence>
<feature type="compositionally biased region" description="Acidic residues" evidence="2">
    <location>
        <begin position="260"/>
        <end position="274"/>
    </location>
</feature>
<keyword evidence="6" id="KW-1185">Reference proteome</keyword>